<protein>
    <recommendedName>
        <fullName evidence="2">cyclic-guanylate-specific phosphodiesterase</fullName>
        <ecNumber evidence="2">3.1.4.52</ecNumber>
    </recommendedName>
</protein>
<keyword evidence="13" id="KW-1185">Reference proteome</keyword>
<evidence type="ECO:0000256" key="3">
    <source>
        <dbReference type="ARBA" id="ARBA00022475"/>
    </source>
</evidence>
<evidence type="ECO:0000256" key="8">
    <source>
        <dbReference type="ARBA" id="ARBA00023136"/>
    </source>
</evidence>
<dbReference type="PROSITE" id="PS50883">
    <property type="entry name" value="EAL"/>
    <property type="match status" value="1"/>
</dbReference>
<dbReference type="InterPro" id="IPR050706">
    <property type="entry name" value="Cyclic-di-GMP_PDE-like"/>
</dbReference>
<keyword evidence="8 10" id="KW-0472">Membrane</keyword>
<dbReference type="GO" id="GO:0071111">
    <property type="term" value="F:cyclic-guanylate-specific phosphodiesterase activity"/>
    <property type="evidence" value="ECO:0007669"/>
    <property type="project" value="UniProtKB-EC"/>
</dbReference>
<evidence type="ECO:0000256" key="1">
    <source>
        <dbReference type="ARBA" id="ARBA00004651"/>
    </source>
</evidence>
<dbReference type="EMBL" id="CADIKI010000024">
    <property type="protein sequence ID" value="CAB3807261.1"/>
    <property type="molecule type" value="Genomic_DNA"/>
</dbReference>
<comment type="subcellular location">
    <subcellularLocation>
        <location evidence="1">Cell membrane</location>
        <topology evidence="1">Multi-pass membrane protein</topology>
    </subcellularLocation>
</comment>
<dbReference type="InterPro" id="IPR001633">
    <property type="entry name" value="EAL_dom"/>
</dbReference>
<evidence type="ECO:0000256" key="6">
    <source>
        <dbReference type="ARBA" id="ARBA00022801"/>
    </source>
</evidence>
<dbReference type="Pfam" id="PF12792">
    <property type="entry name" value="CSS-motif"/>
    <property type="match status" value="1"/>
</dbReference>
<dbReference type="InterPro" id="IPR035919">
    <property type="entry name" value="EAL_sf"/>
</dbReference>
<evidence type="ECO:0000256" key="2">
    <source>
        <dbReference type="ARBA" id="ARBA00012282"/>
    </source>
</evidence>
<dbReference type="Proteomes" id="UP000494252">
    <property type="component" value="Unassembled WGS sequence"/>
</dbReference>
<evidence type="ECO:0000256" key="5">
    <source>
        <dbReference type="ARBA" id="ARBA00022692"/>
    </source>
</evidence>
<evidence type="ECO:0000259" key="11">
    <source>
        <dbReference type="PROSITE" id="PS50883"/>
    </source>
</evidence>
<gene>
    <name evidence="12" type="primary">pdeN_1</name>
    <name evidence="12" type="ORF">LMG27177_06294</name>
</gene>
<dbReference type="SUPFAM" id="SSF141868">
    <property type="entry name" value="EAL domain-like"/>
    <property type="match status" value="1"/>
</dbReference>
<evidence type="ECO:0000256" key="7">
    <source>
        <dbReference type="ARBA" id="ARBA00022989"/>
    </source>
</evidence>
<evidence type="ECO:0000256" key="9">
    <source>
        <dbReference type="ARBA" id="ARBA00034290"/>
    </source>
</evidence>
<keyword evidence="3" id="KW-1003">Cell membrane</keyword>
<keyword evidence="5 10" id="KW-0812">Transmembrane</keyword>
<dbReference type="InterPro" id="IPR024744">
    <property type="entry name" value="CSS-motif_dom"/>
</dbReference>
<reference evidence="12 13" key="1">
    <citation type="submission" date="2020-04" db="EMBL/GenBank/DDBJ databases">
        <authorList>
            <person name="De Canck E."/>
        </authorList>
    </citation>
    <scope>NUCLEOTIDE SEQUENCE [LARGE SCALE GENOMIC DNA]</scope>
    <source>
        <strain evidence="12 13">LMG 27177</strain>
    </source>
</reference>
<comment type="catalytic activity">
    <reaction evidence="9">
        <text>3',3'-c-di-GMP + H2O = 5'-phosphoguanylyl(3'-&gt;5')guanosine + H(+)</text>
        <dbReference type="Rhea" id="RHEA:24902"/>
        <dbReference type="ChEBI" id="CHEBI:15377"/>
        <dbReference type="ChEBI" id="CHEBI:15378"/>
        <dbReference type="ChEBI" id="CHEBI:58754"/>
        <dbReference type="ChEBI" id="CHEBI:58805"/>
        <dbReference type="EC" id="3.1.4.52"/>
    </reaction>
</comment>
<proteinExistence type="predicted"/>
<feature type="domain" description="EAL" evidence="11">
    <location>
        <begin position="264"/>
        <end position="513"/>
    </location>
</feature>
<dbReference type="SMART" id="SM00052">
    <property type="entry name" value="EAL"/>
    <property type="match status" value="1"/>
</dbReference>
<keyword evidence="6 12" id="KW-0378">Hydrolase</keyword>
<evidence type="ECO:0000313" key="12">
    <source>
        <dbReference type="EMBL" id="CAB3807261.1"/>
    </source>
</evidence>
<dbReference type="EC" id="3.1.4.52" evidence="2"/>
<dbReference type="PANTHER" id="PTHR33121">
    <property type="entry name" value="CYCLIC DI-GMP PHOSPHODIESTERASE PDEF"/>
    <property type="match status" value="1"/>
</dbReference>
<accession>A0A6J5H198</accession>
<dbReference type="RefSeq" id="WP_175165384.1">
    <property type="nucleotide sequence ID" value="NZ_CADIKI010000024.1"/>
</dbReference>
<dbReference type="GO" id="GO:0005886">
    <property type="term" value="C:plasma membrane"/>
    <property type="evidence" value="ECO:0007669"/>
    <property type="project" value="UniProtKB-SubCell"/>
</dbReference>
<dbReference type="CDD" id="cd01948">
    <property type="entry name" value="EAL"/>
    <property type="match status" value="1"/>
</dbReference>
<dbReference type="AlphaFoldDB" id="A0A6J5H198"/>
<feature type="transmembrane region" description="Helical" evidence="10">
    <location>
        <begin position="242"/>
        <end position="262"/>
    </location>
</feature>
<sequence>MPDRLGRTSARLPLFLCIVCGAAVMLVAILFSEHQAEIAVADHEQLIGDDLVESVDRLLDDVSSRRRNDLAALAGRPCNQVEASLAELETYLRYVRAVALVSGDRLYCSSALGPIDLPLSKYPLAAGRSDSIGLLAQTRYQPGVPVLVIFNRTAPHTGVLSIVEGDYLTDALAHGVRYGAQTASMSVRDTGRIDAHGAFVPSSGPKAIYATRVESHKWPFAILVSSSGGFISGMYWKYRIAGLAAGLLLDCLIAAAYLLTFAPRRLLLNAVRQALGRNEFHVVYQPIIDTANRELVGVEALLRWQHPKWGAISPASFMEEVESSEMLGPVTQFVMRTAVAEMSQRRPAVPLRIAVNVAPGDLERRGFVAQVEDLIAGLPAGVSLVLELTERFLLAGSTRTAAIFNALKARGVSFAIDDFGTQHSNLDLLGRFDFDYVKIDRQFVNQVDTGGADLIAAMVSVAKHYGLQVIAEGVETESQHAALLAAGVPFAQGYLYQRPVRAEQLVQRRHEKAITS</sequence>
<evidence type="ECO:0000256" key="10">
    <source>
        <dbReference type="SAM" id="Phobius"/>
    </source>
</evidence>
<feature type="transmembrane region" description="Helical" evidence="10">
    <location>
        <begin position="12"/>
        <end position="31"/>
    </location>
</feature>
<evidence type="ECO:0000256" key="4">
    <source>
        <dbReference type="ARBA" id="ARBA00022636"/>
    </source>
</evidence>
<dbReference type="Gene3D" id="3.20.20.450">
    <property type="entry name" value="EAL domain"/>
    <property type="match status" value="1"/>
</dbReference>
<evidence type="ECO:0000313" key="13">
    <source>
        <dbReference type="Proteomes" id="UP000494252"/>
    </source>
</evidence>
<dbReference type="Pfam" id="PF00563">
    <property type="entry name" value="EAL"/>
    <property type="match status" value="1"/>
</dbReference>
<dbReference type="PANTHER" id="PTHR33121:SF80">
    <property type="entry name" value="CYCLIC DI-GMP PHOSPHODIESTERASE PDEL"/>
    <property type="match status" value="1"/>
</dbReference>
<name>A0A6J5H198_9BURK</name>
<keyword evidence="7 10" id="KW-1133">Transmembrane helix</keyword>
<keyword evidence="4" id="KW-0973">c-di-GMP</keyword>
<organism evidence="12 13">
    <name type="scientific">Paraburkholderia fynbosensis</name>
    <dbReference type="NCBI Taxonomy" id="1200993"/>
    <lineage>
        <taxon>Bacteria</taxon>
        <taxon>Pseudomonadati</taxon>
        <taxon>Pseudomonadota</taxon>
        <taxon>Betaproteobacteria</taxon>
        <taxon>Burkholderiales</taxon>
        <taxon>Burkholderiaceae</taxon>
        <taxon>Paraburkholderia</taxon>
    </lineage>
</organism>